<keyword evidence="1" id="KW-0472">Membrane</keyword>
<dbReference type="RefSeq" id="WP_133617445.1">
    <property type="nucleotide sequence ID" value="NZ_SNYA01000007.1"/>
</dbReference>
<dbReference type="OrthoDB" id="5054050at2"/>
<protein>
    <submittedName>
        <fullName evidence="2">Uncharacterized protein</fullName>
    </submittedName>
</protein>
<reference evidence="2 3" key="1">
    <citation type="submission" date="2019-03" db="EMBL/GenBank/DDBJ databases">
        <title>Genomic analyses of the natural microbiome of Caenorhabditis elegans.</title>
        <authorList>
            <person name="Samuel B."/>
        </authorList>
    </citation>
    <scope>NUCLEOTIDE SEQUENCE [LARGE SCALE GENOMIC DNA]</scope>
    <source>
        <strain evidence="2 3">JUb18</strain>
    </source>
</reference>
<dbReference type="AlphaFoldDB" id="A0A4R6RVB8"/>
<proteinExistence type="predicted"/>
<sequence>MTAPAHSDGASGERLAQFRAEWPVRITWAQVRAAEPTVFRQAAWGAILCVPAAALLVLWVALSFEFPIQVELPEWLDWTRGFLIVAIMWGGLLLGICAAVLITRPGELRRELAFRGFAAERGLQYARYGVQPPARGISFAEGTDGTARVNARNRSRGIPELDGSQSRFRANFALSRGGAGVEPDLQIAVAGYTGGKNDPRGPRAAFRYLQLSVPRQLPHLFIDSVRNGRLRQILPGTLRLKLEGDFDRHFVVYVPEGYERDALELLTPDVMASLIDYGREWDIEVVEDRLIAVSNRIRRRNDRTETCAMLLFAELVGSELVQQATHYSDPRAFRPRTQVAEAGQRLRRRSGWIATVILALAVAIMLGYPFVLGWILDS</sequence>
<keyword evidence="3" id="KW-1185">Reference proteome</keyword>
<organism evidence="2 3">
    <name type="scientific">Leucobacter luti</name>
    <dbReference type="NCBI Taxonomy" id="340320"/>
    <lineage>
        <taxon>Bacteria</taxon>
        <taxon>Bacillati</taxon>
        <taxon>Actinomycetota</taxon>
        <taxon>Actinomycetes</taxon>
        <taxon>Micrococcales</taxon>
        <taxon>Microbacteriaceae</taxon>
        <taxon>Leucobacter</taxon>
    </lineage>
</organism>
<feature type="transmembrane region" description="Helical" evidence="1">
    <location>
        <begin position="82"/>
        <end position="102"/>
    </location>
</feature>
<keyword evidence="1" id="KW-1133">Transmembrane helix</keyword>
<accession>A0A4R6RVB8</accession>
<evidence type="ECO:0000313" key="2">
    <source>
        <dbReference type="EMBL" id="TDP90255.1"/>
    </source>
</evidence>
<feature type="transmembrane region" description="Helical" evidence="1">
    <location>
        <begin position="42"/>
        <end position="62"/>
    </location>
</feature>
<keyword evidence="1" id="KW-0812">Transmembrane</keyword>
<dbReference type="EMBL" id="SNYA01000007">
    <property type="protein sequence ID" value="TDP90255.1"/>
    <property type="molecule type" value="Genomic_DNA"/>
</dbReference>
<evidence type="ECO:0000313" key="3">
    <source>
        <dbReference type="Proteomes" id="UP000295601"/>
    </source>
</evidence>
<comment type="caution">
    <text evidence="2">The sequence shown here is derived from an EMBL/GenBank/DDBJ whole genome shotgun (WGS) entry which is preliminary data.</text>
</comment>
<gene>
    <name evidence="2" type="ORF">EDF62_2823</name>
</gene>
<feature type="transmembrane region" description="Helical" evidence="1">
    <location>
        <begin position="352"/>
        <end position="376"/>
    </location>
</feature>
<name>A0A4R6RVB8_9MICO</name>
<evidence type="ECO:0000256" key="1">
    <source>
        <dbReference type="SAM" id="Phobius"/>
    </source>
</evidence>
<dbReference type="Proteomes" id="UP000295601">
    <property type="component" value="Unassembled WGS sequence"/>
</dbReference>